<evidence type="ECO:0000313" key="3">
    <source>
        <dbReference type="Proteomes" id="UP000199470"/>
    </source>
</evidence>
<evidence type="ECO:0000259" key="1">
    <source>
        <dbReference type="SMART" id="SM00953"/>
    </source>
</evidence>
<dbReference type="InterPro" id="IPR014914">
    <property type="entry name" value="RES_dom"/>
</dbReference>
<dbReference type="SMART" id="SM00953">
    <property type="entry name" value="RES"/>
    <property type="match status" value="1"/>
</dbReference>
<dbReference type="RefSeq" id="WP_174900461.1">
    <property type="nucleotide sequence ID" value="NZ_FOTW01000008.1"/>
</dbReference>
<dbReference type="Pfam" id="PF08808">
    <property type="entry name" value="RES"/>
    <property type="match status" value="1"/>
</dbReference>
<dbReference type="Proteomes" id="UP000199470">
    <property type="component" value="Unassembled WGS sequence"/>
</dbReference>
<name>A0A1I4KVL3_9BURK</name>
<accession>A0A1I4KVL3</accession>
<proteinExistence type="predicted"/>
<feature type="domain" description="RES" evidence="1">
    <location>
        <begin position="14"/>
        <end position="139"/>
    </location>
</feature>
<dbReference type="AlphaFoldDB" id="A0A1I4KVL3"/>
<dbReference type="STRING" id="758825.SAMN02982985_01664"/>
<keyword evidence="3" id="KW-1185">Reference proteome</keyword>
<protein>
    <submittedName>
        <fullName evidence="2">RES domain-containing protein</fullName>
    </submittedName>
</protein>
<dbReference type="EMBL" id="FOTW01000008">
    <property type="protein sequence ID" value="SFL82785.1"/>
    <property type="molecule type" value="Genomic_DNA"/>
</dbReference>
<sequence length="154" mass="16674">MKLWRIARRAYALDRLCAGAARFGGRWNPPNLPAFYAGASVAICALEALAHLGSLPLPPLVLVAVELPDDVSVYRPGLVDLPLDWNAMPVSASAQAFGGNWLSRMGELCMAVPSALLPEEGNVVINPLHPDFDLVALSVVRPFSFDRRLLGPRF</sequence>
<organism evidence="2 3">
    <name type="scientific">Rugamonas rubra</name>
    <dbReference type="NCBI Taxonomy" id="758825"/>
    <lineage>
        <taxon>Bacteria</taxon>
        <taxon>Pseudomonadati</taxon>
        <taxon>Pseudomonadota</taxon>
        <taxon>Betaproteobacteria</taxon>
        <taxon>Burkholderiales</taxon>
        <taxon>Oxalobacteraceae</taxon>
        <taxon>Telluria group</taxon>
        <taxon>Rugamonas</taxon>
    </lineage>
</organism>
<gene>
    <name evidence="2" type="ORF">SAMN02982985_01664</name>
</gene>
<reference evidence="2 3" key="1">
    <citation type="submission" date="2016-10" db="EMBL/GenBank/DDBJ databases">
        <authorList>
            <person name="de Groot N.N."/>
        </authorList>
    </citation>
    <scope>NUCLEOTIDE SEQUENCE [LARGE SCALE GENOMIC DNA]</scope>
    <source>
        <strain evidence="2 3">ATCC 43154</strain>
    </source>
</reference>
<evidence type="ECO:0000313" key="2">
    <source>
        <dbReference type="EMBL" id="SFL82785.1"/>
    </source>
</evidence>